<comment type="subcellular location">
    <subcellularLocation>
        <location evidence="5">Cytoplasm</location>
    </subcellularLocation>
    <text evidence="5">Assembles at midcell at the inner surface of the cytoplasmic membrane.</text>
</comment>
<keyword evidence="4 5" id="KW-0717">Septation</keyword>
<keyword evidence="5" id="KW-0131">Cell cycle</keyword>
<dbReference type="GO" id="GO:0051258">
    <property type="term" value="P:protein polymerization"/>
    <property type="evidence" value="ECO:0007669"/>
    <property type="project" value="UniProtKB-UniRule"/>
</dbReference>
<evidence type="ECO:0000256" key="5">
    <source>
        <dbReference type="HAMAP-Rule" id="MF_00909"/>
    </source>
</evidence>
<comment type="similarity">
    <text evidence="1 5">Belongs to the FtsZ family.</text>
</comment>
<dbReference type="GO" id="GO:0003924">
    <property type="term" value="F:GTPase activity"/>
    <property type="evidence" value="ECO:0007669"/>
    <property type="project" value="UniProtKB-UniRule"/>
</dbReference>
<dbReference type="CDD" id="cd02201">
    <property type="entry name" value="FtsZ_type1"/>
    <property type="match status" value="1"/>
</dbReference>
<dbReference type="GO" id="GO:0032153">
    <property type="term" value="C:cell division site"/>
    <property type="evidence" value="ECO:0007669"/>
    <property type="project" value="UniProtKB-UniRule"/>
</dbReference>
<gene>
    <name evidence="5 9" type="primary">ftsZ</name>
    <name evidence="9" type="ORF">J9259_05510</name>
    <name evidence="10" type="ORF">KIY12_00835</name>
</gene>
<evidence type="ECO:0000256" key="2">
    <source>
        <dbReference type="ARBA" id="ARBA00022741"/>
    </source>
</evidence>
<evidence type="ECO:0000256" key="1">
    <source>
        <dbReference type="ARBA" id="ARBA00009690"/>
    </source>
</evidence>
<dbReference type="AlphaFoldDB" id="A0A8J7YK34"/>
<dbReference type="Pfam" id="PF00091">
    <property type="entry name" value="Tubulin"/>
    <property type="match status" value="1"/>
</dbReference>
<comment type="caution">
    <text evidence="9">The sequence shown here is derived from an EMBL/GenBank/DDBJ whole genome shotgun (WGS) entry which is preliminary data.</text>
</comment>
<feature type="binding site" evidence="5">
    <location>
        <begin position="58"/>
        <end position="62"/>
    </location>
    <ligand>
        <name>GTP</name>
        <dbReference type="ChEBI" id="CHEBI:37565"/>
    </ligand>
</feature>
<dbReference type="GO" id="GO:0005525">
    <property type="term" value="F:GTP binding"/>
    <property type="evidence" value="ECO:0007669"/>
    <property type="project" value="UniProtKB-UniRule"/>
</dbReference>
<dbReference type="SMART" id="SM00864">
    <property type="entry name" value="Tubulin"/>
    <property type="match status" value="1"/>
</dbReference>
<dbReference type="GO" id="GO:0043093">
    <property type="term" value="P:FtsZ-dependent cytokinesis"/>
    <property type="evidence" value="ECO:0007669"/>
    <property type="project" value="UniProtKB-UniRule"/>
</dbReference>
<keyword evidence="3 5" id="KW-0342">GTP-binding</keyword>
<comment type="subunit">
    <text evidence="5">Homodimer. Polymerizes to form a dynamic ring structure in a strictly GTP-dependent manner. Interacts directly with several other division proteins.</text>
</comment>
<keyword evidence="5" id="KW-0963">Cytoplasm</keyword>
<feature type="domain" description="Tubulin/FtsZ GTPase" evidence="7">
    <location>
        <begin position="50"/>
        <end position="241"/>
    </location>
</feature>
<dbReference type="Pfam" id="PF12327">
    <property type="entry name" value="FtsZ_C"/>
    <property type="match status" value="1"/>
</dbReference>
<dbReference type="InterPro" id="IPR036525">
    <property type="entry name" value="Tubulin/FtsZ_GTPase_sf"/>
</dbReference>
<name>A0A8J7YK34_9ARCH</name>
<dbReference type="Proteomes" id="UP000750197">
    <property type="component" value="Unassembled WGS sequence"/>
</dbReference>
<dbReference type="InterPro" id="IPR045061">
    <property type="entry name" value="FtsZ/CetZ"/>
</dbReference>
<sequence length="393" mass="41628">MPNSLVKNALGAEFSVPVEKVAYSQNTQNAPPVSKDDEELARIASALDVCIKIIGCGGGGTNTITRCYDSQIQGAQMCAVNTDAKHLLSVHSPRKILIGKRLTQGLGAGAIPEVGEEAAREADPEIRSFLQGGQIVFITAGMGGGTGTGSAHYVARLAKEMKALTIGVVTLPFKAEGELRMENAMAGLEKLRRICDTTIVIPNDKLLDLVPKLPIEAAFKVADEVLMQTLKGLTEIVTKPGLVNLDYADIMTVMNEGGVAFVGIGESTSEDKRIEEAVGEALNSPLLGEINLSESAGCLIRVTGGHDLTISEAEKAAEIVSSTISRNARIIWGCSVEEGLEGTVRVLLIVTGARSKYMLAKEDNVETVPEVSRAVHATGYAQQNSDDSIDVIR</sequence>
<dbReference type="PANTHER" id="PTHR30314:SF3">
    <property type="entry name" value="MITOCHONDRIAL DIVISION PROTEIN FSZA"/>
    <property type="match status" value="1"/>
</dbReference>
<feature type="binding site" evidence="5">
    <location>
        <position position="223"/>
    </location>
    <ligand>
        <name>GTP</name>
        <dbReference type="ChEBI" id="CHEBI:37565"/>
    </ligand>
</feature>
<dbReference type="Proteomes" id="UP000716004">
    <property type="component" value="Unassembled WGS sequence"/>
</dbReference>
<feature type="binding site" evidence="5">
    <location>
        <position position="180"/>
    </location>
    <ligand>
        <name>GTP</name>
        <dbReference type="ChEBI" id="CHEBI:37565"/>
    </ligand>
</feature>
<evidence type="ECO:0000259" key="8">
    <source>
        <dbReference type="SMART" id="SM00865"/>
    </source>
</evidence>
<dbReference type="SUPFAM" id="SSF52490">
    <property type="entry name" value="Tubulin nucleotide-binding domain-like"/>
    <property type="match status" value="1"/>
</dbReference>
<proteinExistence type="inferred from homology"/>
<protein>
    <recommendedName>
        <fullName evidence="5 6">Cell division protein FtsZ</fullName>
    </recommendedName>
</protein>
<keyword evidence="2 5" id="KW-0547">Nucleotide-binding</keyword>
<evidence type="ECO:0000256" key="3">
    <source>
        <dbReference type="ARBA" id="ARBA00023134"/>
    </source>
</evidence>
<keyword evidence="5 9" id="KW-0132">Cell division</keyword>
<dbReference type="PANTHER" id="PTHR30314">
    <property type="entry name" value="CELL DIVISION PROTEIN FTSZ-RELATED"/>
    <property type="match status" value="1"/>
</dbReference>
<evidence type="ECO:0000259" key="7">
    <source>
        <dbReference type="SMART" id="SM00864"/>
    </source>
</evidence>
<dbReference type="EMBL" id="JAGVSJ010000011">
    <property type="protein sequence ID" value="MBX8631959.1"/>
    <property type="molecule type" value="Genomic_DNA"/>
</dbReference>
<dbReference type="EMBL" id="JAHEAC010000003">
    <property type="protein sequence ID" value="MBX8643267.1"/>
    <property type="molecule type" value="Genomic_DNA"/>
</dbReference>
<feature type="binding site" evidence="5">
    <location>
        <begin position="145"/>
        <end position="147"/>
    </location>
    <ligand>
        <name>GTP</name>
        <dbReference type="ChEBI" id="CHEBI:37565"/>
    </ligand>
</feature>
<dbReference type="InterPro" id="IPR008280">
    <property type="entry name" value="Tub_FtsZ_C"/>
</dbReference>
<dbReference type="SUPFAM" id="SSF55307">
    <property type="entry name" value="Tubulin C-terminal domain-like"/>
    <property type="match status" value="1"/>
</dbReference>
<evidence type="ECO:0000313" key="11">
    <source>
        <dbReference type="Proteomes" id="UP000716004"/>
    </source>
</evidence>
<organism evidence="9 11">
    <name type="scientific">Candidatus Sysuiplasma superficiale</name>
    <dbReference type="NCBI Taxonomy" id="2823368"/>
    <lineage>
        <taxon>Archaea</taxon>
        <taxon>Methanobacteriati</taxon>
        <taxon>Thermoplasmatota</taxon>
        <taxon>Thermoplasmata</taxon>
        <taxon>Candidatus Sysuiplasmatales</taxon>
        <taxon>Candidatus Sysuiplasmataceae</taxon>
        <taxon>Candidatus Sysuiplasma</taxon>
    </lineage>
</organism>
<dbReference type="GO" id="GO:0005737">
    <property type="term" value="C:cytoplasm"/>
    <property type="evidence" value="ECO:0007669"/>
    <property type="project" value="UniProtKB-SubCell"/>
</dbReference>
<dbReference type="SMART" id="SM00865">
    <property type="entry name" value="Tubulin_C"/>
    <property type="match status" value="1"/>
</dbReference>
<evidence type="ECO:0000313" key="10">
    <source>
        <dbReference type="EMBL" id="MBX8643267.1"/>
    </source>
</evidence>
<dbReference type="FunFam" id="3.40.50.1440:FF:000001">
    <property type="entry name" value="Cell division protein FtsZ"/>
    <property type="match status" value="1"/>
</dbReference>
<dbReference type="HAMAP" id="MF_00909">
    <property type="entry name" value="FtsZ"/>
    <property type="match status" value="1"/>
</dbReference>
<dbReference type="InterPro" id="IPR018316">
    <property type="entry name" value="Tubulin/FtsZ_2-layer-sand-dom"/>
</dbReference>
<dbReference type="PRINTS" id="PR00423">
    <property type="entry name" value="CELLDVISFTSZ"/>
</dbReference>
<evidence type="ECO:0000256" key="4">
    <source>
        <dbReference type="ARBA" id="ARBA00023210"/>
    </source>
</evidence>
<dbReference type="InterPro" id="IPR000158">
    <property type="entry name" value="Cell_div_FtsZ"/>
</dbReference>
<reference evidence="9" key="1">
    <citation type="submission" date="2021-04" db="EMBL/GenBank/DDBJ databases">
        <title>Genomic insights into ecological role and evolution of a novel Thermoplasmata order Candidatus Sysuiplasmatales.</title>
        <authorList>
            <person name="Yuan Y."/>
        </authorList>
    </citation>
    <scope>NUCLEOTIDE SEQUENCE</scope>
    <source>
        <strain evidence="10">TUT19-bin139</strain>
        <strain evidence="9">YP2-bin.285</strain>
    </source>
</reference>
<feature type="domain" description="Tubulin/FtsZ 2-layer sandwich" evidence="8">
    <location>
        <begin position="243"/>
        <end position="362"/>
    </location>
</feature>
<dbReference type="InterPro" id="IPR003008">
    <property type="entry name" value="Tubulin_FtsZ_GTPase"/>
</dbReference>
<dbReference type="NCBIfam" id="TIGR00065">
    <property type="entry name" value="ftsZ"/>
    <property type="match status" value="1"/>
</dbReference>
<accession>A0A8J7YK34</accession>
<evidence type="ECO:0000313" key="9">
    <source>
        <dbReference type="EMBL" id="MBX8631959.1"/>
    </source>
</evidence>
<comment type="function">
    <text evidence="5">Essential cell division protein that forms a contractile ring structure (Z ring) at the future cell division site. The regulation of the ring assembly controls the timing and the location of cell division. One of the functions of the FtsZ ring is to recruit other cell division proteins to the septum to produce a new cell wall between the dividing cells. Binds GTP and shows GTPase activity.</text>
</comment>
<dbReference type="InterPro" id="IPR024757">
    <property type="entry name" value="FtsZ_C"/>
</dbReference>
<dbReference type="Gene3D" id="3.40.50.1440">
    <property type="entry name" value="Tubulin/FtsZ, GTPase domain"/>
    <property type="match status" value="1"/>
</dbReference>
<evidence type="ECO:0000256" key="6">
    <source>
        <dbReference type="NCBIfam" id="TIGR00065"/>
    </source>
</evidence>
<feature type="binding site" evidence="5">
    <location>
        <position position="176"/>
    </location>
    <ligand>
        <name>GTP</name>
        <dbReference type="ChEBI" id="CHEBI:37565"/>
    </ligand>
</feature>